<evidence type="ECO:0000313" key="5">
    <source>
        <dbReference type="EMBL" id="MTE22316.1"/>
    </source>
</evidence>
<dbReference type="SMART" id="SM00342">
    <property type="entry name" value="HTH_ARAC"/>
    <property type="match status" value="1"/>
</dbReference>
<feature type="domain" description="HTH araC/xylS-type" evidence="4">
    <location>
        <begin position="123"/>
        <end position="217"/>
    </location>
</feature>
<evidence type="ECO:0000313" key="6">
    <source>
        <dbReference type="Proteomes" id="UP000473014"/>
    </source>
</evidence>
<dbReference type="InterPro" id="IPR018062">
    <property type="entry name" value="HTH_AraC-typ_CS"/>
</dbReference>
<dbReference type="Proteomes" id="UP000473014">
    <property type="component" value="Unassembled WGS sequence"/>
</dbReference>
<gene>
    <name evidence="5" type="ORF">F0L17_25085</name>
</gene>
<evidence type="ECO:0000256" key="1">
    <source>
        <dbReference type="ARBA" id="ARBA00023015"/>
    </source>
</evidence>
<keyword evidence="1" id="KW-0805">Transcription regulation</keyword>
<dbReference type="Gene3D" id="1.10.10.60">
    <property type="entry name" value="Homeodomain-like"/>
    <property type="match status" value="1"/>
</dbReference>
<evidence type="ECO:0000256" key="2">
    <source>
        <dbReference type="ARBA" id="ARBA00023125"/>
    </source>
</evidence>
<dbReference type="EMBL" id="WIXO01000001">
    <property type="protein sequence ID" value="MTE22316.1"/>
    <property type="molecule type" value="Genomic_DNA"/>
</dbReference>
<proteinExistence type="predicted"/>
<keyword evidence="3" id="KW-0804">Transcription</keyword>
<dbReference type="InterPro" id="IPR050204">
    <property type="entry name" value="AraC_XylS_family_regulators"/>
</dbReference>
<dbReference type="PANTHER" id="PTHR46796">
    <property type="entry name" value="HTH-TYPE TRANSCRIPTIONAL ACTIVATOR RHAS-RELATED"/>
    <property type="match status" value="1"/>
</dbReference>
<reference evidence="5 6" key="1">
    <citation type="submission" date="2019-11" db="EMBL/GenBank/DDBJ databases">
        <authorList>
            <person name="Yuan L."/>
        </authorList>
    </citation>
    <scope>NUCLEOTIDE SEQUENCE [LARGE SCALE GENOMIC DNA]</scope>
    <source>
        <strain evidence="5 6">TRM43335</strain>
    </source>
</reference>
<name>A0A6G2BJM4_9ACTN</name>
<evidence type="ECO:0000259" key="4">
    <source>
        <dbReference type="PROSITE" id="PS01124"/>
    </source>
</evidence>
<protein>
    <submittedName>
        <fullName evidence="5">Helix-turn-helix domain-containing protein</fullName>
    </submittedName>
</protein>
<sequence length="220" mass="23052">MFADTGASGVARHRHPAWKVVLSIGGRVEVDRYGGRPVVAPGVVVPPQLAHTCRATSAFVALFVDPWLLCPGPGVTRLDEPAVRRILAALGGVDAHGPRERPDFTEARAELTAVAGAGHVPDPRVLHALRRSVAPGSLDAVAADVGLSAPRLRALVRASVGIPLVRLRQWARLRTAVACLPDGSAAAAAAAGFADQPHLIRVARDLTGRTPASLRRPPPR</sequence>
<keyword evidence="6" id="KW-1185">Reference proteome</keyword>
<evidence type="ECO:0000256" key="3">
    <source>
        <dbReference type="ARBA" id="ARBA00023163"/>
    </source>
</evidence>
<organism evidence="5 6">
    <name type="scientific">Streptomyces taklimakanensis</name>
    <dbReference type="NCBI Taxonomy" id="2569853"/>
    <lineage>
        <taxon>Bacteria</taxon>
        <taxon>Bacillati</taxon>
        <taxon>Actinomycetota</taxon>
        <taxon>Actinomycetes</taxon>
        <taxon>Kitasatosporales</taxon>
        <taxon>Streptomycetaceae</taxon>
        <taxon>Streptomyces</taxon>
    </lineage>
</organism>
<dbReference type="AlphaFoldDB" id="A0A6G2BJM4"/>
<comment type="caution">
    <text evidence="5">The sequence shown here is derived from an EMBL/GenBank/DDBJ whole genome shotgun (WGS) entry which is preliminary data.</text>
</comment>
<dbReference type="InterPro" id="IPR018060">
    <property type="entry name" value="HTH_AraC"/>
</dbReference>
<dbReference type="OrthoDB" id="4549023at2"/>
<dbReference type="GO" id="GO:0043565">
    <property type="term" value="F:sequence-specific DNA binding"/>
    <property type="evidence" value="ECO:0007669"/>
    <property type="project" value="InterPro"/>
</dbReference>
<dbReference type="GO" id="GO:0003700">
    <property type="term" value="F:DNA-binding transcription factor activity"/>
    <property type="evidence" value="ECO:0007669"/>
    <property type="project" value="InterPro"/>
</dbReference>
<accession>A0A6G2BJM4</accession>
<dbReference type="PROSITE" id="PS00041">
    <property type="entry name" value="HTH_ARAC_FAMILY_1"/>
    <property type="match status" value="1"/>
</dbReference>
<dbReference type="Pfam" id="PF12833">
    <property type="entry name" value="HTH_18"/>
    <property type="match status" value="1"/>
</dbReference>
<dbReference type="PROSITE" id="PS01124">
    <property type="entry name" value="HTH_ARAC_FAMILY_2"/>
    <property type="match status" value="1"/>
</dbReference>
<keyword evidence="2" id="KW-0238">DNA-binding</keyword>